<feature type="compositionally biased region" description="Polar residues" evidence="1">
    <location>
        <begin position="71"/>
        <end position="85"/>
    </location>
</feature>
<comment type="caution">
    <text evidence="3">The sequence shown here is derived from an EMBL/GenBank/DDBJ whole genome shotgun (WGS) entry which is preliminary data.</text>
</comment>
<protein>
    <submittedName>
        <fullName evidence="3">Uncharacterized protein</fullName>
    </submittedName>
</protein>
<feature type="transmembrane region" description="Helical" evidence="2">
    <location>
        <begin position="89"/>
        <end position="112"/>
    </location>
</feature>
<reference evidence="3 4" key="1">
    <citation type="journal article" date="2020" name="ISME J.">
        <title>Uncovering the hidden diversity of litter-decomposition mechanisms in mushroom-forming fungi.</title>
        <authorList>
            <person name="Floudas D."/>
            <person name="Bentzer J."/>
            <person name="Ahren D."/>
            <person name="Johansson T."/>
            <person name="Persson P."/>
            <person name="Tunlid A."/>
        </authorList>
    </citation>
    <scope>NUCLEOTIDE SEQUENCE [LARGE SCALE GENOMIC DNA]</scope>
    <source>
        <strain evidence="3 4">CBS 291.85</strain>
    </source>
</reference>
<organism evidence="3 4">
    <name type="scientific">Tetrapyrgos nigripes</name>
    <dbReference type="NCBI Taxonomy" id="182062"/>
    <lineage>
        <taxon>Eukaryota</taxon>
        <taxon>Fungi</taxon>
        <taxon>Dikarya</taxon>
        <taxon>Basidiomycota</taxon>
        <taxon>Agaricomycotina</taxon>
        <taxon>Agaricomycetes</taxon>
        <taxon>Agaricomycetidae</taxon>
        <taxon>Agaricales</taxon>
        <taxon>Marasmiineae</taxon>
        <taxon>Marasmiaceae</taxon>
        <taxon>Tetrapyrgos</taxon>
    </lineage>
</organism>
<feature type="compositionally biased region" description="Polar residues" evidence="1">
    <location>
        <begin position="157"/>
        <end position="182"/>
    </location>
</feature>
<evidence type="ECO:0000313" key="3">
    <source>
        <dbReference type="EMBL" id="KAF5371768.1"/>
    </source>
</evidence>
<proteinExistence type="predicted"/>
<evidence type="ECO:0000313" key="4">
    <source>
        <dbReference type="Proteomes" id="UP000559256"/>
    </source>
</evidence>
<keyword evidence="4" id="KW-1185">Reference proteome</keyword>
<dbReference type="AlphaFoldDB" id="A0A8H5LW56"/>
<feature type="region of interest" description="Disordered" evidence="1">
    <location>
        <begin position="250"/>
        <end position="281"/>
    </location>
</feature>
<dbReference type="EMBL" id="JAACJM010000007">
    <property type="protein sequence ID" value="KAF5371768.1"/>
    <property type="molecule type" value="Genomic_DNA"/>
</dbReference>
<dbReference type="Proteomes" id="UP000559256">
    <property type="component" value="Unassembled WGS sequence"/>
</dbReference>
<feature type="region of interest" description="Disordered" evidence="1">
    <location>
        <begin position="155"/>
        <end position="212"/>
    </location>
</feature>
<feature type="compositionally biased region" description="Low complexity" evidence="1">
    <location>
        <begin position="43"/>
        <end position="70"/>
    </location>
</feature>
<accession>A0A8H5LW56</accession>
<keyword evidence="2" id="KW-0472">Membrane</keyword>
<evidence type="ECO:0000256" key="1">
    <source>
        <dbReference type="SAM" id="MobiDB-lite"/>
    </source>
</evidence>
<gene>
    <name evidence="3" type="ORF">D9758_003580</name>
</gene>
<name>A0A8H5LW56_9AGAR</name>
<keyword evidence="2" id="KW-0812">Transmembrane</keyword>
<feature type="region of interest" description="Disordered" evidence="1">
    <location>
        <begin position="1"/>
        <end position="85"/>
    </location>
</feature>
<keyword evidence="2" id="KW-1133">Transmembrane helix</keyword>
<evidence type="ECO:0000256" key="2">
    <source>
        <dbReference type="SAM" id="Phobius"/>
    </source>
</evidence>
<feature type="compositionally biased region" description="Low complexity" evidence="1">
    <location>
        <begin position="183"/>
        <end position="204"/>
    </location>
</feature>
<sequence length="281" mass="29495">MSSEFNSRGRPFTGPPPWITQWNGSGSRSLGDWAPPRTNSVNSQASVTGSTGSSSSQSSSLPFPTSSQNSPASTQGSTPSQRNSINTPMIVGSAVGGSCGILLVLLLGLCFLRRRRRLKSFSGASSLSTLEGGGVTPYLVTPGTVHLREKDPYLLSIPSSQPQNLNDTTASGEPNRVTSPVGSLSKSLNLSDSNHHSNSNPRSSEQMSTGESDALRNQIAALQQAVVSSHDGVEDLRNAITTIMAQIQRSGSLGPHDHSVHMTRGGSSVRDVDDPPPVYGD</sequence>